<name>A0A2W7RIQ3_9BACT</name>
<reference evidence="1 3" key="1">
    <citation type="submission" date="2018-06" db="EMBL/GenBank/DDBJ databases">
        <title>Genomic Encyclopedia of Archaeal and Bacterial Type Strains, Phase II (KMG-II): from individual species to whole genera.</title>
        <authorList>
            <person name="Goeker M."/>
        </authorList>
    </citation>
    <scope>NUCLEOTIDE SEQUENCE [LARGE SCALE GENOMIC DNA]</scope>
    <source>
        <strain evidence="1 3">DSM 22686</strain>
    </source>
</reference>
<gene>
    <name evidence="2" type="ORF">ESW18_10695</name>
    <name evidence="1" type="ORF">LV84_01504</name>
</gene>
<evidence type="ECO:0000313" key="4">
    <source>
        <dbReference type="Proteomes" id="UP000321927"/>
    </source>
</evidence>
<dbReference type="Proteomes" id="UP000249115">
    <property type="component" value="Unassembled WGS sequence"/>
</dbReference>
<accession>A0A2W7RIQ3</accession>
<dbReference type="EMBL" id="VORV01000006">
    <property type="protein sequence ID" value="TXD77824.1"/>
    <property type="molecule type" value="Genomic_DNA"/>
</dbReference>
<dbReference type="RefSeq" id="WP_086500798.1">
    <property type="nucleotide sequence ID" value="NZ_MSSV01000005.1"/>
</dbReference>
<comment type="caution">
    <text evidence="1">The sequence shown here is derived from an EMBL/GenBank/DDBJ whole genome shotgun (WGS) entry which is preliminary data.</text>
</comment>
<organism evidence="1 3">
    <name type="scientific">Algoriphagus ratkowskyi</name>
    <dbReference type="NCBI Taxonomy" id="57028"/>
    <lineage>
        <taxon>Bacteria</taxon>
        <taxon>Pseudomonadati</taxon>
        <taxon>Bacteroidota</taxon>
        <taxon>Cytophagia</taxon>
        <taxon>Cytophagales</taxon>
        <taxon>Cyclobacteriaceae</taxon>
        <taxon>Algoriphagus</taxon>
    </lineage>
</organism>
<evidence type="ECO:0000313" key="3">
    <source>
        <dbReference type="Proteomes" id="UP000249115"/>
    </source>
</evidence>
<protein>
    <submittedName>
        <fullName evidence="1">Uncharacterized protein</fullName>
    </submittedName>
</protein>
<dbReference type="PROSITE" id="PS51257">
    <property type="entry name" value="PROKAR_LIPOPROTEIN"/>
    <property type="match status" value="1"/>
</dbReference>
<dbReference type="Proteomes" id="UP000321927">
    <property type="component" value="Unassembled WGS sequence"/>
</dbReference>
<evidence type="ECO:0000313" key="1">
    <source>
        <dbReference type="EMBL" id="PZX58300.1"/>
    </source>
</evidence>
<sequence length="465" mass="52207">MKYSILTIPIVLFISLSCQGPQSEEAMLFDSLEKLPSVPVNEATSFSLGSENILISGKQQKITLKTIQLWSGSTAAIQTGTETICLDNSSDFNKYPFASKQIFQLNNSGLEVSQLQFISKDKPGITLLYSIKNVDNSAKSIRFKFQPNVDLKPSLLMDSTFGSNAADQIIYDELTGIFTAKDQDNNWYAAWGTSTDFNMSPTISDCTQEISESGASAGFEISLELAANEERVIPIFIAGSDLGEFTAMEILADLRKDLYTDWDENFALVDSLRKTAKITIPDQELHTAYDWAKYKVGSYKFDKYQGPASPIEDPDEIHRFLKELTKEFTAQVDEALFFFDKNKPRHIAPGWDLIQPTTLLLMGIHGDAVNRVTYIRPNLPKDWKDISVDNLWIEDNKINISIRSDEDQITVEVTQTQKKVGISIELPEEFSKVKVLGKEVSNDTKDGFRRILMTGDHVKIEALKN</sequence>
<evidence type="ECO:0000313" key="2">
    <source>
        <dbReference type="EMBL" id="TXD77824.1"/>
    </source>
</evidence>
<proteinExistence type="predicted"/>
<dbReference type="OrthoDB" id="49490at2"/>
<reference evidence="2 4" key="2">
    <citation type="submission" date="2019-08" db="EMBL/GenBank/DDBJ databases">
        <title>Genome of Algoriphagus ratkowskyi IC026.</title>
        <authorList>
            <person name="Bowman J.P."/>
        </authorList>
    </citation>
    <scope>NUCLEOTIDE SEQUENCE [LARGE SCALE GENOMIC DNA]</scope>
    <source>
        <strain evidence="2 4">IC026</strain>
    </source>
</reference>
<dbReference type="AlphaFoldDB" id="A0A2W7RIQ3"/>
<dbReference type="EMBL" id="QKZU01000005">
    <property type="protein sequence ID" value="PZX58300.1"/>
    <property type="molecule type" value="Genomic_DNA"/>
</dbReference>
<keyword evidence="4" id="KW-1185">Reference proteome</keyword>